<reference evidence="4" key="1">
    <citation type="submission" date="2023-08" db="EMBL/GenBank/DDBJ databases">
        <authorList>
            <person name="Chen Y."/>
            <person name="Shah S."/>
            <person name="Dougan E. K."/>
            <person name="Thang M."/>
            <person name="Chan C."/>
        </authorList>
    </citation>
    <scope>NUCLEOTIDE SEQUENCE</scope>
</reference>
<evidence type="ECO:0000256" key="1">
    <source>
        <dbReference type="ARBA" id="ARBA00022729"/>
    </source>
</evidence>
<dbReference type="EMBL" id="CAUJNA010003647">
    <property type="protein sequence ID" value="CAJ1406800.1"/>
    <property type="molecule type" value="Genomic_DNA"/>
</dbReference>
<dbReference type="InterPro" id="IPR029052">
    <property type="entry name" value="Metallo-depent_PP-like"/>
</dbReference>
<dbReference type="SUPFAM" id="SSF144232">
    <property type="entry name" value="HIT/MYND zinc finger-like"/>
    <property type="match status" value="1"/>
</dbReference>
<evidence type="ECO:0000259" key="3">
    <source>
        <dbReference type="Pfam" id="PF00149"/>
    </source>
</evidence>
<dbReference type="GO" id="GO:0016787">
    <property type="term" value="F:hydrolase activity"/>
    <property type="evidence" value="ECO:0007669"/>
    <property type="project" value="UniProtKB-KW"/>
</dbReference>
<comment type="caution">
    <text evidence="4">The sequence shown here is derived from an EMBL/GenBank/DDBJ whole genome shotgun (WGS) entry which is preliminary data.</text>
</comment>
<dbReference type="Proteomes" id="UP001178507">
    <property type="component" value="Unassembled WGS sequence"/>
</dbReference>
<dbReference type="InterPro" id="IPR051558">
    <property type="entry name" value="Metallophosphoesterase_PAP"/>
</dbReference>
<dbReference type="PANTHER" id="PTHR10161:SF14">
    <property type="entry name" value="TARTRATE-RESISTANT ACID PHOSPHATASE TYPE 5"/>
    <property type="match status" value="1"/>
</dbReference>
<evidence type="ECO:0000256" key="2">
    <source>
        <dbReference type="ARBA" id="ARBA00022801"/>
    </source>
</evidence>
<feature type="domain" description="Calcineurin-like phosphoesterase" evidence="3">
    <location>
        <begin position="251"/>
        <end position="472"/>
    </location>
</feature>
<evidence type="ECO:0000313" key="4">
    <source>
        <dbReference type="EMBL" id="CAJ1406800.1"/>
    </source>
</evidence>
<proteinExistence type="predicted"/>
<sequence>MWSFAALAALASAEPNTRFLRKSNASVASALTCGGLELQENELCRDTVLWAAGGGKWDPRAAEWFTQFEGIAGVPIGQGNAADYQRLYWCAPPGGKFCGLPPCGGCSSPPCQDCFAGKPLMANLRPGCAADATGIGCVPPKETMGYNGQHWPTTFINGTEEMHIFLIGDWGGLDGTLDTNEGRPELIAYEWGRQPGPSVFPRSRWNKPHTERLCGHKAFVECYNTLGAPPCEEGCGFVKGVDDQPQLLVAEAFKERAALKDPQYILNVGDNFYWGGIEKTCGSPMDRISYPAKHQFDQIFEGVYQGPGLSGKPWFSVLGNHDWGGFKFDNGWDQQMAYTWFSDRWVMPAVYYKTTVVYTDLDFDVDYYFLDTNFLDAMPPEEDPSHNMCSSKNNRPNATCASAGGPPSVEACPGWFARLWEEQKVWISNLLPKSQATWQIIVTHFPCGHEQAFYKSLVEQGLDLLVTGHRHDQELWQEEMWHKNHMGVTCIVTGGGGGISSEATPNPNNTEDWYGEAQYGFYDLTISKTATFGREAPRRRADVKPRQPWEDQIIGVCQGCGGRQFLVTSCKGCKAAYCSAACLTASFRLHRRGCAFERD</sequence>
<keyword evidence="1" id="KW-0732">Signal</keyword>
<name>A0AA36JJV3_9DINO</name>
<gene>
    <name evidence="4" type="ORF">EVOR1521_LOCUS28661</name>
</gene>
<accession>A0AA36JJV3</accession>
<dbReference type="Pfam" id="PF00149">
    <property type="entry name" value="Metallophos"/>
    <property type="match status" value="1"/>
</dbReference>
<protein>
    <recommendedName>
        <fullName evidence="3">Calcineurin-like phosphoesterase domain-containing protein</fullName>
    </recommendedName>
</protein>
<dbReference type="AlphaFoldDB" id="A0AA36JJV3"/>
<dbReference type="InterPro" id="IPR004843">
    <property type="entry name" value="Calcineurin-like_PHP"/>
</dbReference>
<dbReference type="Gene3D" id="3.60.21.10">
    <property type="match status" value="1"/>
</dbReference>
<evidence type="ECO:0000313" key="5">
    <source>
        <dbReference type="Proteomes" id="UP001178507"/>
    </source>
</evidence>
<keyword evidence="2" id="KW-0378">Hydrolase</keyword>
<organism evidence="4 5">
    <name type="scientific">Effrenium voratum</name>
    <dbReference type="NCBI Taxonomy" id="2562239"/>
    <lineage>
        <taxon>Eukaryota</taxon>
        <taxon>Sar</taxon>
        <taxon>Alveolata</taxon>
        <taxon>Dinophyceae</taxon>
        <taxon>Suessiales</taxon>
        <taxon>Symbiodiniaceae</taxon>
        <taxon>Effrenium</taxon>
    </lineage>
</organism>
<keyword evidence="5" id="KW-1185">Reference proteome</keyword>
<dbReference type="PANTHER" id="PTHR10161">
    <property type="entry name" value="TARTRATE-RESISTANT ACID PHOSPHATASE TYPE 5"/>
    <property type="match status" value="1"/>
</dbReference>
<dbReference type="SUPFAM" id="SSF56300">
    <property type="entry name" value="Metallo-dependent phosphatases"/>
    <property type="match status" value="1"/>
</dbReference>